<reference evidence="2" key="1">
    <citation type="journal article" date="2019" name="Int. J. Syst. Evol. Microbiol.">
        <title>The Global Catalogue of Microorganisms (GCM) 10K type strain sequencing project: providing services to taxonomists for standard genome sequencing and annotation.</title>
        <authorList>
            <consortium name="The Broad Institute Genomics Platform"/>
            <consortium name="The Broad Institute Genome Sequencing Center for Infectious Disease"/>
            <person name="Wu L."/>
            <person name="Ma J."/>
        </authorList>
    </citation>
    <scope>NUCLEOTIDE SEQUENCE [LARGE SCALE GENOMIC DNA]</scope>
    <source>
        <strain evidence="2">KCTC 42730</strain>
    </source>
</reference>
<organism evidence="1 2">
    <name type="scientific">Pseudoalteromonas fenneropenaei</name>
    <dbReference type="NCBI Taxonomy" id="1737459"/>
    <lineage>
        <taxon>Bacteria</taxon>
        <taxon>Pseudomonadati</taxon>
        <taxon>Pseudomonadota</taxon>
        <taxon>Gammaproteobacteria</taxon>
        <taxon>Alteromonadales</taxon>
        <taxon>Pseudoalteromonadaceae</taxon>
        <taxon>Pseudoalteromonas</taxon>
    </lineage>
</organism>
<dbReference type="Proteomes" id="UP001595453">
    <property type="component" value="Unassembled WGS sequence"/>
</dbReference>
<dbReference type="EMBL" id="JBHRSD010000021">
    <property type="protein sequence ID" value="MFC3033347.1"/>
    <property type="molecule type" value="Genomic_DNA"/>
</dbReference>
<dbReference type="Pfam" id="PF09523">
    <property type="entry name" value="DUF2390"/>
    <property type="match status" value="1"/>
</dbReference>
<evidence type="ECO:0000313" key="1">
    <source>
        <dbReference type="EMBL" id="MFC3033347.1"/>
    </source>
</evidence>
<proteinExistence type="predicted"/>
<dbReference type="InterPro" id="IPR012659">
    <property type="entry name" value="CHP02444"/>
</dbReference>
<sequence>MQAELSASAFWQFSCALYEQPHVQETLLQLQNEQGKNVNLCLLLCYLDTLALQLPDAALARLESVCQAFDSRYLIPQRTIRKQLKQALASHHLYAKAKAALLSAELQLEQLQQALLIETLADLHFETWAQSNLFGYAPELVDLQT</sequence>
<comment type="caution">
    <text evidence="1">The sequence shown here is derived from an EMBL/GenBank/DDBJ whole genome shotgun (WGS) entry which is preliminary data.</text>
</comment>
<protein>
    <submittedName>
        <fullName evidence="1">TIGR02444 family protein</fullName>
    </submittedName>
</protein>
<gene>
    <name evidence="1" type="ORF">ACFOEE_12525</name>
</gene>
<evidence type="ECO:0000313" key="2">
    <source>
        <dbReference type="Proteomes" id="UP001595453"/>
    </source>
</evidence>
<name>A0ABV7CL49_9GAMM</name>
<dbReference type="NCBIfam" id="TIGR02444">
    <property type="entry name" value="TIGR02444 family protein"/>
    <property type="match status" value="1"/>
</dbReference>
<keyword evidence="2" id="KW-1185">Reference proteome</keyword>
<accession>A0ABV7CL49</accession>
<dbReference type="RefSeq" id="WP_377124741.1">
    <property type="nucleotide sequence ID" value="NZ_JBHRSD010000021.1"/>
</dbReference>